<evidence type="ECO:0000313" key="3">
    <source>
        <dbReference type="Proteomes" id="UP001478862"/>
    </source>
</evidence>
<evidence type="ECO:0008006" key="4">
    <source>
        <dbReference type="Google" id="ProtNLM"/>
    </source>
</evidence>
<dbReference type="Proteomes" id="UP001478862">
    <property type="component" value="Unassembled WGS sequence"/>
</dbReference>
<dbReference type="EMBL" id="JBEGDG010000007">
    <property type="protein sequence ID" value="MEQ6355245.1"/>
    <property type="molecule type" value="Genomic_DNA"/>
</dbReference>
<name>A0ABV1MRW6_9BACI</name>
<protein>
    <recommendedName>
        <fullName evidence="4">Phage portal protein</fullName>
    </recommendedName>
</protein>
<keyword evidence="3" id="KW-1185">Reference proteome</keyword>
<feature type="compositionally biased region" description="Low complexity" evidence="1">
    <location>
        <begin position="484"/>
        <end position="502"/>
    </location>
</feature>
<feature type="region of interest" description="Disordered" evidence="1">
    <location>
        <begin position="461"/>
        <end position="502"/>
    </location>
</feature>
<sequence>MSEENFQDFNEWIEVAGLTDFITQYGSGSSLRDIALTDLYKYLQNPYSNIKDIQKASKYLTNKHGIIKEVLRSLKSLPSLDYIISWSTVDDEKKLKNYERKVNDFLKEIDIKTFIRDGLFEVGEMGTIVTCLRNKRYIQFLDLDDLRINKQRNGRWVVEYDLNSIKQHKTVNDKLAVIESLPDELTLAKYNLFINKGEDYRYIELKDADVINIDGNRNMPYGLPLTIGAWSSILQKEIIDRVERSVADRLLKTIVILSAGHLDKEGTKPVPKEVITAYFNEVSKLFNKKNGMSFNTGKESSGTGTIALPHFFKLDTLEVNTELFKKELYDKIEKDIYSNLGISPAVLWGGGGNNFSSAQLNSQKFFRYIFTLLEKFEVLINRYLKQILPKSVSCEFVFAKSTMLDKDKYVDKYKDLYMQTGISKFWIESLTGLPYENVIGQAEYERKVLKTESIIYPASNAYTQSGNNDNKGGAPTVDEPTNENTIKSKSNGSNNNPKPSTS</sequence>
<reference evidence="2 3" key="1">
    <citation type="submission" date="2024-06" db="EMBL/GenBank/DDBJ databases">
        <title>Lysinibacillus zambalefons sp. nov., a Novel Firmicute Isolated from the Poon Bato Zambales Hyperalkaline Spring.</title>
        <authorList>
            <person name="Aja J.A."/>
            <person name="Lazaro J.E.H."/>
            <person name="Llorin L.D."/>
            <person name="Lim K.R."/>
            <person name="Teodosio J."/>
            <person name="Dalisay D.S."/>
        </authorList>
    </citation>
    <scope>NUCLEOTIDE SEQUENCE [LARGE SCALE GENOMIC DNA]</scope>
    <source>
        <strain evidence="2 3">M3</strain>
    </source>
</reference>
<organism evidence="2 3">
    <name type="scientific">Lysinibacillus zambalensis</name>
    <dbReference type="NCBI Taxonomy" id="3160866"/>
    <lineage>
        <taxon>Bacteria</taxon>
        <taxon>Bacillati</taxon>
        <taxon>Bacillota</taxon>
        <taxon>Bacilli</taxon>
        <taxon>Bacillales</taxon>
        <taxon>Bacillaceae</taxon>
        <taxon>Lysinibacillus</taxon>
    </lineage>
</organism>
<comment type="caution">
    <text evidence="2">The sequence shown here is derived from an EMBL/GenBank/DDBJ whole genome shotgun (WGS) entry which is preliminary data.</text>
</comment>
<accession>A0ABV1MRW6</accession>
<evidence type="ECO:0000256" key="1">
    <source>
        <dbReference type="SAM" id="MobiDB-lite"/>
    </source>
</evidence>
<evidence type="ECO:0000313" key="2">
    <source>
        <dbReference type="EMBL" id="MEQ6355245.1"/>
    </source>
</evidence>
<dbReference type="RefSeq" id="WP_349659874.1">
    <property type="nucleotide sequence ID" value="NZ_JBEGDG010000007.1"/>
</dbReference>
<proteinExistence type="predicted"/>
<gene>
    <name evidence="2" type="ORF">ABNX05_11505</name>
</gene>
<feature type="compositionally biased region" description="Polar residues" evidence="1">
    <location>
        <begin position="461"/>
        <end position="470"/>
    </location>
</feature>